<reference evidence="1 3" key="1">
    <citation type="submission" date="2015-11" db="EMBL/GenBank/DDBJ databases">
        <title>The limits of bacterial species coexistence and the symbiotic plasmid transference in sympatric Rhizobium populations.</title>
        <authorList>
            <person name="Perez-Carrascal O.M."/>
            <person name="VanInsberghe D."/>
            <person name="Juarez S."/>
            <person name="Polz M.F."/>
            <person name="Vinuesa P."/>
            <person name="Gonzalez V."/>
        </authorList>
    </citation>
    <scope>NUCLEOTIDE SEQUENCE [LARGE SCALE GENOMIC DNA]</scope>
    <source>
        <strain evidence="1 3">N771</strain>
        <plasmid evidence="1 3">pRphaN671d</plasmid>
    </source>
</reference>
<sequence>MSWNNRVVWSEGLFLRPQHFQQADRHVEQLVRSRTAVLHGYGWGISELRLNRELLGLGKIAIEAARGVLEDGMPFSIPDEANQPTPYDVPPDFRDSLIHLAVPFYQPGALETDAQAGIDVPIRFAVSTEDVVDTNAGERGSASIDVARLDFRLLPDAADRSGYTCIPIARIIEVRADRQIILDETHVPPTPDCASSRVLSNYITEITGLLHHRGEALATRVSQSGTNRVAELADFLLLQAINRYEPYFCHLSKAAVVNPESLYVLMLQLAGELATFARVDKRAPTLGVYKHDSLAEAFLPVIQSIRASLGAVIEQTAVPVPLQRQKYGVHVAEVADRSLFTTSSFVLAARADIEVERLRREFPSQIKIGPAEKITELVNVALPGIIINPLPVAPRQIPFHVGFSYFEIDQNSRFWKDMPQSAGLALHVAGDFPNLEMALWAIRAGQNPHLS</sequence>
<geneLocation type="plasmid" evidence="2 4">
    <name>pBS3a</name>
</geneLocation>
<evidence type="ECO:0000313" key="2">
    <source>
        <dbReference type="EMBL" id="QPK11269.1"/>
    </source>
</evidence>
<dbReference type="NCBIfam" id="TIGR03353">
    <property type="entry name" value="VI_chp_4"/>
    <property type="match status" value="1"/>
</dbReference>
<dbReference type="Proteomes" id="UP000540266">
    <property type="component" value="Plasmid pBS3a"/>
</dbReference>
<evidence type="ECO:0000313" key="1">
    <source>
        <dbReference type="EMBL" id="ANL88090.1"/>
    </source>
</evidence>
<accession>A0A192TLJ5</accession>
<geneLocation type="plasmid" evidence="1 3">
    <name>pRphaN671d</name>
</geneLocation>
<reference evidence="2 4" key="2">
    <citation type="submission" date="2020-11" db="EMBL/GenBank/DDBJ databases">
        <title>Indigenous Rhizobia Nodulating Common beans in Western Kenya.</title>
        <authorList>
            <person name="Wekesa C.S."/>
            <person name="Oelmueller R."/>
            <person name="Furch A.C."/>
        </authorList>
    </citation>
    <scope>NUCLEOTIDE SEQUENCE [LARGE SCALE GENOMIC DNA]</scope>
    <source>
        <strain evidence="4">BS3</strain>
        <strain evidence="2">S3</strain>
        <plasmid evidence="2 4">pBS3a</plasmid>
    </source>
</reference>
<dbReference type="AlphaFoldDB" id="A0A192TLJ5"/>
<dbReference type="PANTHER" id="PTHR35566:SF1">
    <property type="entry name" value="TYPE VI SECRETION SYSTEM BASEPLATE COMPONENT TSSK1"/>
    <property type="match status" value="1"/>
</dbReference>
<dbReference type="Proteomes" id="UP000078551">
    <property type="component" value="Plasmid pRphaN671d"/>
</dbReference>
<keyword evidence="2" id="KW-0614">Plasmid</keyword>
<dbReference type="EMBL" id="CP064932">
    <property type="protein sequence ID" value="QPK11269.1"/>
    <property type="molecule type" value="Genomic_DNA"/>
</dbReference>
<keyword evidence="3" id="KW-1185">Reference proteome</keyword>
<gene>
    <name evidence="2" type="primary">tssK</name>
    <name evidence="1" type="ORF">AMC81_PD00236</name>
    <name evidence="2" type="ORF">HER27_023195</name>
</gene>
<dbReference type="KEGG" id="rpha:AMC79_PC00208"/>
<dbReference type="EMBL" id="CP013572">
    <property type="protein sequence ID" value="ANL88090.1"/>
    <property type="molecule type" value="Genomic_DNA"/>
</dbReference>
<dbReference type="GeneID" id="45960539"/>
<dbReference type="Pfam" id="PF05936">
    <property type="entry name" value="T6SS_VasE"/>
    <property type="match status" value="1"/>
</dbReference>
<dbReference type="PANTHER" id="PTHR35566">
    <property type="entry name" value="BLR3599 PROTEIN"/>
    <property type="match status" value="1"/>
</dbReference>
<dbReference type="InterPro" id="IPR010263">
    <property type="entry name" value="T6SS_TssK"/>
</dbReference>
<proteinExistence type="predicted"/>
<dbReference type="RefSeq" id="WP_016737477.1">
    <property type="nucleotide sequence ID" value="NZ_CP013530.1"/>
</dbReference>
<organism evidence="2 4">
    <name type="scientific">Rhizobium phaseoli</name>
    <dbReference type="NCBI Taxonomy" id="396"/>
    <lineage>
        <taxon>Bacteria</taxon>
        <taxon>Pseudomonadati</taxon>
        <taxon>Pseudomonadota</taxon>
        <taxon>Alphaproteobacteria</taxon>
        <taxon>Hyphomicrobiales</taxon>
        <taxon>Rhizobiaceae</taxon>
        <taxon>Rhizobium/Agrobacterium group</taxon>
        <taxon>Rhizobium</taxon>
    </lineage>
</organism>
<name>A0A192TLJ5_9HYPH</name>
<protein>
    <submittedName>
        <fullName evidence="2">Type VI secretion system baseplate subunit TssK</fullName>
    </submittedName>
    <submittedName>
        <fullName evidence="1">Type VI secretion system-associated protein</fullName>
    </submittedName>
</protein>
<evidence type="ECO:0000313" key="4">
    <source>
        <dbReference type="Proteomes" id="UP000540266"/>
    </source>
</evidence>
<evidence type="ECO:0000313" key="3">
    <source>
        <dbReference type="Proteomes" id="UP000078551"/>
    </source>
</evidence>